<keyword evidence="1" id="KW-0378">Hydrolase</keyword>
<name>A0AAW2L5Q7_9LAMI</name>
<dbReference type="PANTHER" id="PTHR10992">
    <property type="entry name" value="METHYLESTERASE FAMILY MEMBER"/>
    <property type="match status" value="1"/>
</dbReference>
<feature type="region of interest" description="Disordered" evidence="2">
    <location>
        <begin position="58"/>
        <end position="83"/>
    </location>
</feature>
<reference evidence="4" key="2">
    <citation type="journal article" date="2024" name="Plant">
        <title>Genomic evolution and insights into agronomic trait innovations of Sesamum species.</title>
        <authorList>
            <person name="Miao H."/>
            <person name="Wang L."/>
            <person name="Qu L."/>
            <person name="Liu H."/>
            <person name="Sun Y."/>
            <person name="Le M."/>
            <person name="Wang Q."/>
            <person name="Wei S."/>
            <person name="Zheng Y."/>
            <person name="Lin W."/>
            <person name="Duan Y."/>
            <person name="Cao H."/>
            <person name="Xiong S."/>
            <person name="Wang X."/>
            <person name="Wei L."/>
            <person name="Li C."/>
            <person name="Ma Q."/>
            <person name="Ju M."/>
            <person name="Zhao R."/>
            <person name="Li G."/>
            <person name="Mu C."/>
            <person name="Tian Q."/>
            <person name="Mei H."/>
            <person name="Zhang T."/>
            <person name="Gao T."/>
            <person name="Zhang H."/>
        </authorList>
    </citation>
    <scope>NUCLEOTIDE SEQUENCE</scope>
    <source>
        <strain evidence="4">G01</strain>
    </source>
</reference>
<feature type="region of interest" description="Disordered" evidence="2">
    <location>
        <begin position="1"/>
        <end position="30"/>
    </location>
</feature>
<evidence type="ECO:0000313" key="4">
    <source>
        <dbReference type="EMBL" id="KAL0314098.1"/>
    </source>
</evidence>
<reference evidence="4" key="1">
    <citation type="submission" date="2020-06" db="EMBL/GenBank/DDBJ databases">
        <authorList>
            <person name="Li T."/>
            <person name="Hu X."/>
            <person name="Zhang T."/>
            <person name="Song X."/>
            <person name="Zhang H."/>
            <person name="Dai N."/>
            <person name="Sheng W."/>
            <person name="Hou X."/>
            <person name="Wei L."/>
        </authorList>
    </citation>
    <scope>NUCLEOTIDE SEQUENCE</scope>
    <source>
        <strain evidence="4">G01</strain>
        <tissue evidence="4">Leaf</tissue>
    </source>
</reference>
<dbReference type="PANTHER" id="PTHR10992:SF785">
    <property type="entry name" value="METHYLESTERASE 14, CHLOROPLASTIC-RELATED"/>
    <property type="match status" value="1"/>
</dbReference>
<dbReference type="Pfam" id="PF12697">
    <property type="entry name" value="Abhydrolase_6"/>
    <property type="match status" value="1"/>
</dbReference>
<dbReference type="Gene3D" id="3.40.50.1820">
    <property type="entry name" value="alpha/beta hydrolase"/>
    <property type="match status" value="1"/>
</dbReference>
<dbReference type="InterPro" id="IPR029058">
    <property type="entry name" value="AB_hydrolase_fold"/>
</dbReference>
<accession>A0AAW2L5Q7</accession>
<dbReference type="AlphaFoldDB" id="A0AAW2L5Q7"/>
<dbReference type="GO" id="GO:0080031">
    <property type="term" value="F:methyl salicylate esterase activity"/>
    <property type="evidence" value="ECO:0007669"/>
    <property type="project" value="TreeGrafter"/>
</dbReference>
<organism evidence="4">
    <name type="scientific">Sesamum angustifolium</name>
    <dbReference type="NCBI Taxonomy" id="2727405"/>
    <lineage>
        <taxon>Eukaryota</taxon>
        <taxon>Viridiplantae</taxon>
        <taxon>Streptophyta</taxon>
        <taxon>Embryophyta</taxon>
        <taxon>Tracheophyta</taxon>
        <taxon>Spermatophyta</taxon>
        <taxon>Magnoliopsida</taxon>
        <taxon>eudicotyledons</taxon>
        <taxon>Gunneridae</taxon>
        <taxon>Pentapetalae</taxon>
        <taxon>asterids</taxon>
        <taxon>lamiids</taxon>
        <taxon>Lamiales</taxon>
        <taxon>Pedaliaceae</taxon>
        <taxon>Sesamum</taxon>
    </lineage>
</organism>
<dbReference type="FunFam" id="3.40.50.1820:FF:000025">
    <property type="entry name" value="putative methylesterase 11, chloroplastic"/>
    <property type="match status" value="1"/>
</dbReference>
<evidence type="ECO:0000256" key="1">
    <source>
        <dbReference type="ARBA" id="ARBA00022801"/>
    </source>
</evidence>
<protein>
    <submittedName>
        <fullName evidence="4">Methylesterase 12, chloroplastic</fullName>
    </submittedName>
</protein>
<sequence>MGNKFICMTKKDTKNGGIGSRSKRGSVSRRRTLMEEELLHRQALAMAIQQHQLSQRFDNGSMSRRIGSTSRRRTTNLSDPFSNTNNKQLPEFLENIKTKKFVLVHGEGFGAWCWYKSIALLEETGLQPVALDLMGSGIDITDTNSVTTLAEYSKPLIDFLEKLPEDDKVILVGHSSGGACISYALEHLPHKISKAVYLCATMISDGQRPFDVFAEELGSAELFSPESKSLVYGNGKDKPPTGFMFEKQHLNGLYFNQSSSKDVALAMVSMRPIPLGPMMEKLSLTSEKYGTGRRFYIQTLDDYALSPDIQEKLVRENPPEGVFKIKGSDHCPFFSKPQSLHKVLLEIAQIP</sequence>
<feature type="compositionally biased region" description="Basic residues" evidence="2">
    <location>
        <begin position="21"/>
        <end position="30"/>
    </location>
</feature>
<dbReference type="GO" id="GO:0009694">
    <property type="term" value="P:jasmonic acid metabolic process"/>
    <property type="evidence" value="ECO:0007669"/>
    <property type="project" value="TreeGrafter"/>
</dbReference>
<comment type="caution">
    <text evidence="4">The sequence shown here is derived from an EMBL/GenBank/DDBJ whole genome shotgun (WGS) entry which is preliminary data.</text>
</comment>
<dbReference type="InterPro" id="IPR045889">
    <property type="entry name" value="MES/HNL"/>
</dbReference>
<evidence type="ECO:0000259" key="3">
    <source>
        <dbReference type="Pfam" id="PF12697"/>
    </source>
</evidence>
<dbReference type="SUPFAM" id="SSF53474">
    <property type="entry name" value="alpha/beta-Hydrolases"/>
    <property type="match status" value="1"/>
</dbReference>
<gene>
    <name evidence="4" type="ORF">Sangu_2254200</name>
</gene>
<dbReference type="GO" id="GO:0080032">
    <property type="term" value="F:methyl jasmonate esterase activity"/>
    <property type="evidence" value="ECO:0007669"/>
    <property type="project" value="TreeGrafter"/>
</dbReference>
<proteinExistence type="predicted"/>
<dbReference type="GO" id="GO:0080030">
    <property type="term" value="F:methyl indole-3-acetate esterase activity"/>
    <property type="evidence" value="ECO:0007669"/>
    <property type="project" value="TreeGrafter"/>
</dbReference>
<evidence type="ECO:0000256" key="2">
    <source>
        <dbReference type="SAM" id="MobiDB-lite"/>
    </source>
</evidence>
<feature type="domain" description="AB hydrolase-1" evidence="3">
    <location>
        <begin position="101"/>
        <end position="338"/>
    </location>
</feature>
<dbReference type="GO" id="GO:0009696">
    <property type="term" value="P:salicylic acid metabolic process"/>
    <property type="evidence" value="ECO:0007669"/>
    <property type="project" value="TreeGrafter"/>
</dbReference>
<dbReference type="InterPro" id="IPR000073">
    <property type="entry name" value="AB_hydrolase_1"/>
</dbReference>
<dbReference type="EMBL" id="JACGWK010000015">
    <property type="protein sequence ID" value="KAL0314098.1"/>
    <property type="molecule type" value="Genomic_DNA"/>
</dbReference>